<name>G3HMK0_CRIGR</name>
<dbReference type="AlphaFoldDB" id="G3HMK0"/>
<sequence length="93" mass="10920">MGSVLVTLSLPCKGDRQYSLSNSQTEFQMCLNYSEKWSAKFTSNIHLEMKIKIVFYFLKMQYLFNMDIIVYMDHTAKGPSLRSVICFVFYTTF</sequence>
<dbReference type="Proteomes" id="UP000001075">
    <property type="component" value="Unassembled WGS sequence"/>
</dbReference>
<accession>G3HMK0</accession>
<gene>
    <name evidence="1" type="ORF">I79_011965</name>
</gene>
<evidence type="ECO:0000313" key="1">
    <source>
        <dbReference type="EMBL" id="EGW06337.1"/>
    </source>
</evidence>
<evidence type="ECO:0000313" key="2">
    <source>
        <dbReference type="Proteomes" id="UP000001075"/>
    </source>
</evidence>
<dbReference type="EMBL" id="JH000516">
    <property type="protein sequence ID" value="EGW06337.1"/>
    <property type="molecule type" value="Genomic_DNA"/>
</dbReference>
<dbReference type="InParanoid" id="G3HMK0"/>
<organism evidence="1 2">
    <name type="scientific">Cricetulus griseus</name>
    <name type="common">Chinese hamster</name>
    <name type="synonym">Cricetulus barabensis griseus</name>
    <dbReference type="NCBI Taxonomy" id="10029"/>
    <lineage>
        <taxon>Eukaryota</taxon>
        <taxon>Metazoa</taxon>
        <taxon>Chordata</taxon>
        <taxon>Craniata</taxon>
        <taxon>Vertebrata</taxon>
        <taxon>Euteleostomi</taxon>
        <taxon>Mammalia</taxon>
        <taxon>Eutheria</taxon>
        <taxon>Euarchontoglires</taxon>
        <taxon>Glires</taxon>
        <taxon>Rodentia</taxon>
        <taxon>Myomorpha</taxon>
        <taxon>Muroidea</taxon>
        <taxon>Cricetidae</taxon>
        <taxon>Cricetinae</taxon>
        <taxon>Cricetulus</taxon>
    </lineage>
</organism>
<protein>
    <submittedName>
        <fullName evidence="1">Uncharacterized protein</fullName>
    </submittedName>
</protein>
<reference evidence="2" key="1">
    <citation type="journal article" date="2011" name="Nat. Biotechnol.">
        <title>The genomic sequence of the Chinese hamster ovary (CHO)-K1 cell line.</title>
        <authorList>
            <person name="Xu X."/>
            <person name="Nagarajan H."/>
            <person name="Lewis N.E."/>
            <person name="Pan S."/>
            <person name="Cai Z."/>
            <person name="Liu X."/>
            <person name="Chen W."/>
            <person name="Xie M."/>
            <person name="Wang W."/>
            <person name="Hammond S."/>
            <person name="Andersen M.R."/>
            <person name="Neff N."/>
            <person name="Passarelli B."/>
            <person name="Koh W."/>
            <person name="Fan H.C."/>
            <person name="Wang J."/>
            <person name="Gui Y."/>
            <person name="Lee K.H."/>
            <person name="Betenbaugh M.J."/>
            <person name="Quake S.R."/>
            <person name="Famili I."/>
            <person name="Palsson B.O."/>
            <person name="Wang J."/>
        </authorList>
    </citation>
    <scope>NUCLEOTIDE SEQUENCE [LARGE SCALE GENOMIC DNA]</scope>
    <source>
        <strain evidence="2">CHO K1 cell line</strain>
    </source>
</reference>
<proteinExistence type="predicted"/>